<evidence type="ECO:0000313" key="6">
    <source>
        <dbReference type="EMBL" id="CAH1772742.1"/>
    </source>
</evidence>
<keyword evidence="2" id="KW-0067">ATP-binding</keyword>
<comment type="caution">
    <text evidence="6">The sequence shown here is derived from an EMBL/GenBank/DDBJ whole genome shotgun (WGS) entry which is preliminary data.</text>
</comment>
<dbReference type="EMBL" id="CAIIXF020000001">
    <property type="protein sequence ID" value="CAH1772742.1"/>
    <property type="molecule type" value="Genomic_DNA"/>
</dbReference>
<dbReference type="GO" id="GO:0003777">
    <property type="term" value="F:microtubule motor activity"/>
    <property type="evidence" value="ECO:0007669"/>
    <property type="project" value="InterPro"/>
</dbReference>
<dbReference type="SUPFAM" id="SSF52540">
    <property type="entry name" value="P-loop containing nucleoside triphosphate hydrolases"/>
    <property type="match status" value="1"/>
</dbReference>
<dbReference type="InterPro" id="IPR036961">
    <property type="entry name" value="Kinesin_motor_dom_sf"/>
</dbReference>
<dbReference type="InterPro" id="IPR039873">
    <property type="entry name" value="CCDC78"/>
</dbReference>
<evidence type="ECO:0000256" key="1">
    <source>
        <dbReference type="ARBA" id="ARBA00022741"/>
    </source>
</evidence>
<dbReference type="AlphaFoldDB" id="A0A8S4MV72"/>
<accession>A0A8S4MV72</accession>
<dbReference type="GO" id="GO:0005524">
    <property type="term" value="F:ATP binding"/>
    <property type="evidence" value="ECO:0007669"/>
    <property type="project" value="UniProtKB-KW"/>
</dbReference>
<keyword evidence="7" id="KW-1185">Reference proteome</keyword>
<dbReference type="GO" id="GO:0007018">
    <property type="term" value="P:microtubule-based movement"/>
    <property type="evidence" value="ECO:0007669"/>
    <property type="project" value="InterPro"/>
</dbReference>
<evidence type="ECO:0000259" key="5">
    <source>
        <dbReference type="PROSITE" id="PS50067"/>
    </source>
</evidence>
<evidence type="ECO:0000313" key="7">
    <source>
        <dbReference type="Proteomes" id="UP000749559"/>
    </source>
</evidence>
<evidence type="ECO:0000256" key="2">
    <source>
        <dbReference type="ARBA" id="ARBA00022840"/>
    </source>
</evidence>
<protein>
    <recommendedName>
        <fullName evidence="5">Kinesin motor domain-containing protein</fullName>
    </recommendedName>
</protein>
<gene>
    <name evidence="6" type="ORF">OFUS_LOCUS458</name>
</gene>
<reference evidence="6" key="1">
    <citation type="submission" date="2022-03" db="EMBL/GenBank/DDBJ databases">
        <authorList>
            <person name="Martin C."/>
        </authorList>
    </citation>
    <scope>NUCLEOTIDE SEQUENCE</scope>
</reference>
<dbReference type="OrthoDB" id="2113965at2759"/>
<dbReference type="GO" id="GO:0005737">
    <property type="term" value="C:cytoplasm"/>
    <property type="evidence" value="ECO:0007669"/>
    <property type="project" value="TreeGrafter"/>
</dbReference>
<dbReference type="Proteomes" id="UP000749559">
    <property type="component" value="Unassembled WGS sequence"/>
</dbReference>
<dbReference type="Pfam" id="PF14739">
    <property type="entry name" value="DUF4472"/>
    <property type="match status" value="1"/>
</dbReference>
<dbReference type="SMART" id="SM00129">
    <property type="entry name" value="KISc"/>
    <property type="match status" value="1"/>
</dbReference>
<dbReference type="GO" id="GO:0008017">
    <property type="term" value="F:microtubule binding"/>
    <property type="evidence" value="ECO:0007669"/>
    <property type="project" value="InterPro"/>
</dbReference>
<feature type="domain" description="Kinesin motor" evidence="5">
    <location>
        <begin position="1"/>
        <end position="252"/>
    </location>
</feature>
<keyword evidence="4" id="KW-0175">Coiled coil</keyword>
<comment type="similarity">
    <text evidence="3">Belongs to the TRAFAC class myosin-kinesin ATPase superfamily. Kinesin family.</text>
</comment>
<feature type="coiled-coil region" evidence="4">
    <location>
        <begin position="551"/>
        <end position="617"/>
    </location>
</feature>
<dbReference type="Pfam" id="PF00225">
    <property type="entry name" value="Kinesin"/>
    <property type="match status" value="1"/>
</dbReference>
<dbReference type="PANTHER" id="PTHR22106:SF5">
    <property type="entry name" value="COILED-COIL DOMAIN-CONTAINING PROTEIN 78"/>
    <property type="match status" value="1"/>
</dbReference>
<proteinExistence type="inferred from homology"/>
<dbReference type="InterPro" id="IPR001752">
    <property type="entry name" value="Kinesin_motor_dom"/>
</dbReference>
<dbReference type="Gene3D" id="3.40.850.10">
    <property type="entry name" value="Kinesin motor domain"/>
    <property type="match status" value="1"/>
</dbReference>
<sequence length="837" mass="96109">MRFTRSLSSLLLTYSLLVTISSLVPLIFDSIFSKLPTSDYSYDEAQSKASVVFQMYELFNELVRDLLQIPSGTGTPQYLELDESAEKGVFVKHGSSVKVTNAPEGVSHFRQGWARKVQSHTDFGPAHNHATIILHLDLTMRTGDSPLPHRSRLTIVKLAGSEKLSDESIQLRMREGPTLNKSVVGLSQYVAALANQPYPDRNVSSFDAKLPNILKDEIGGNCKTRAIVCLKPDSDPNILTGILRFCSQLSQVVNFPVLNDSFTQQLVTQFRAKILTLKGGIGLGAGLPNTYQLGDVQDELRRIQTENLELRDRNERLHERLEQVQGRFGNLATTKTDLSSQLLLSEEEKLKVSKTLVDLQIENNKLKEEHEKDKFELTNKILALENDLLEVELERNKYKSESHNAKERLAEMEKDRKDLADEYVTLKTNYIAINKDHEQQSAKLEELSMELLNLVNAKATLLRQMENMERLHGIEHEDPAEEIARVRAVVTRLSKRPGKDELVSERDRQSVQMSVFGDEKRFKGKMDKIHNQYDKQQKTLENKVATTKKHLNDARNLARERQTTISQLNAQLITARSSRDQLESERNRLQHKLKDINEEYKSRLNQYVRDIAEYIDKPGRGQKFGEDEGAAKEKLTKYVHRMIKDLRTAHKHREEQLSQAVQTMNKQLHQVIKRHEGLLIAYRDLRQQVDSLGIHDIELGPDESDLQMKDKELQSRQEQEIFRLKDELEKIKSSYEATKLRLNVGFHGKDNPALNLKNASDSSISTEGRQEDTWNSLRKQLREFTLNTQQELESERADLISKNTMLEEQVHQLQSYIDTQLARYGGERTRRKGYARP</sequence>
<dbReference type="InterPro" id="IPR027417">
    <property type="entry name" value="P-loop_NTPase"/>
</dbReference>
<dbReference type="PROSITE" id="PS50067">
    <property type="entry name" value="KINESIN_MOTOR_2"/>
    <property type="match status" value="1"/>
</dbReference>
<name>A0A8S4MV72_OWEFU</name>
<organism evidence="6 7">
    <name type="scientific">Owenia fusiformis</name>
    <name type="common">Polychaete worm</name>
    <dbReference type="NCBI Taxonomy" id="6347"/>
    <lineage>
        <taxon>Eukaryota</taxon>
        <taxon>Metazoa</taxon>
        <taxon>Spiralia</taxon>
        <taxon>Lophotrochozoa</taxon>
        <taxon>Annelida</taxon>
        <taxon>Polychaeta</taxon>
        <taxon>Sedentaria</taxon>
        <taxon>Canalipalpata</taxon>
        <taxon>Sabellida</taxon>
        <taxon>Oweniida</taxon>
        <taxon>Oweniidae</taxon>
        <taxon>Owenia</taxon>
    </lineage>
</organism>
<keyword evidence="1" id="KW-0547">Nucleotide-binding</keyword>
<evidence type="ECO:0000256" key="3">
    <source>
        <dbReference type="PROSITE-ProRule" id="PRU00283"/>
    </source>
</evidence>
<dbReference type="PRINTS" id="PR00380">
    <property type="entry name" value="KINESINHEAVY"/>
</dbReference>
<feature type="coiled-coil region" evidence="4">
    <location>
        <begin position="293"/>
        <end position="471"/>
    </location>
</feature>
<dbReference type="PANTHER" id="PTHR22106">
    <property type="entry name" value="COILED-COIL DOMAIN-CONTAINING PROTEIN 78"/>
    <property type="match status" value="1"/>
</dbReference>
<dbReference type="InterPro" id="IPR029329">
    <property type="entry name" value="DUF4472"/>
</dbReference>
<evidence type="ECO:0000256" key="4">
    <source>
        <dbReference type="SAM" id="Coils"/>
    </source>
</evidence>
<comment type="caution">
    <text evidence="3">Lacks conserved residue(s) required for the propagation of feature annotation.</text>
</comment>